<organism evidence="3 4">
    <name type="scientific">Pelomonas nitida</name>
    <dbReference type="NCBI Taxonomy" id="3299027"/>
    <lineage>
        <taxon>Bacteria</taxon>
        <taxon>Pseudomonadati</taxon>
        <taxon>Pseudomonadota</taxon>
        <taxon>Betaproteobacteria</taxon>
        <taxon>Burkholderiales</taxon>
        <taxon>Sphaerotilaceae</taxon>
        <taxon>Roseateles</taxon>
    </lineage>
</organism>
<evidence type="ECO:0000313" key="3">
    <source>
        <dbReference type="EMBL" id="MFG6456821.1"/>
    </source>
</evidence>
<dbReference type="EMBL" id="JBIGIA010000005">
    <property type="protein sequence ID" value="MFG6456821.1"/>
    <property type="molecule type" value="Genomic_DNA"/>
</dbReference>
<gene>
    <name evidence="3" type="ORF">ACG00X_08240</name>
</gene>
<dbReference type="Gene3D" id="3.40.50.2000">
    <property type="entry name" value="Glycogen Phosphorylase B"/>
    <property type="match status" value="2"/>
</dbReference>
<dbReference type="Proteomes" id="UP001606305">
    <property type="component" value="Unassembled WGS sequence"/>
</dbReference>
<reference evidence="3 4" key="1">
    <citation type="submission" date="2024-09" db="EMBL/GenBank/DDBJ databases">
        <title>Novel species of the genus Pelomonas and Roseateles isolated from streams.</title>
        <authorList>
            <person name="Lu H."/>
        </authorList>
    </citation>
    <scope>NUCLEOTIDE SEQUENCE [LARGE SCALE GENOMIC DNA]</scope>
    <source>
        <strain evidence="3 4">BYS96W</strain>
    </source>
</reference>
<dbReference type="SUPFAM" id="SSF53756">
    <property type="entry name" value="UDP-Glycosyltransferase/glycogen phosphorylase"/>
    <property type="match status" value="1"/>
</dbReference>
<feature type="domain" description="Glycosyltransferase subfamily 4-like N-terminal" evidence="2">
    <location>
        <begin position="13"/>
        <end position="182"/>
    </location>
</feature>
<keyword evidence="3" id="KW-0328">Glycosyltransferase</keyword>
<evidence type="ECO:0000313" key="4">
    <source>
        <dbReference type="Proteomes" id="UP001606305"/>
    </source>
</evidence>
<dbReference type="EC" id="2.4.-.-" evidence="3"/>
<dbReference type="CDD" id="cd03801">
    <property type="entry name" value="GT4_PimA-like"/>
    <property type="match status" value="1"/>
</dbReference>
<protein>
    <submittedName>
        <fullName evidence="3">Glycosyltransferase family 4 protein</fullName>
        <ecNumber evidence="3">2.4.-.-</ecNumber>
    </submittedName>
</protein>
<dbReference type="RefSeq" id="WP_394487598.1">
    <property type="nucleotide sequence ID" value="NZ_JBIGIA010000005.1"/>
</dbReference>
<evidence type="ECO:0000259" key="1">
    <source>
        <dbReference type="Pfam" id="PF00534"/>
    </source>
</evidence>
<dbReference type="InterPro" id="IPR001296">
    <property type="entry name" value="Glyco_trans_1"/>
</dbReference>
<sequence>MIVVVNPQFYGVHGIARYLDSYLSNLPAAHMPVTLITGDEHKAPRSYAGVDIIDIPLVNDRLSLTRWGLAARKTILEIHRRSPVHCVNFHWPPLIPGLFLPKEIPLVLTAHTTYLGMSGRFYEPRRFEGQWGATSLAIKMWMERRIFARTSKVIALTEQGRQEVLQYGYSGPIAVIPNGADTVKFQPDASVEKDIDVLFSGRIEKRKGSVPMVALCKRLLEKRPGLRICIVGFGEDDAWVREQLAGLGDSVRMTGKVPFSEMVRYYARSHVYASTSYYEGLPGTCLEAMAMQLPAVVFDFLFYRGLVEPQQTGLVFAPNDIDAMSGGVLQLLDQPELAARMGRAGRALLEKDYAWKRLGADVQGVLES</sequence>
<dbReference type="GO" id="GO:0016757">
    <property type="term" value="F:glycosyltransferase activity"/>
    <property type="evidence" value="ECO:0007669"/>
    <property type="project" value="UniProtKB-KW"/>
</dbReference>
<comment type="caution">
    <text evidence="3">The sequence shown here is derived from an EMBL/GenBank/DDBJ whole genome shotgun (WGS) entry which is preliminary data.</text>
</comment>
<evidence type="ECO:0000259" key="2">
    <source>
        <dbReference type="Pfam" id="PF13439"/>
    </source>
</evidence>
<keyword evidence="3" id="KW-0808">Transferase</keyword>
<dbReference type="PANTHER" id="PTHR45947:SF3">
    <property type="entry name" value="SULFOQUINOVOSYL TRANSFERASE SQD2"/>
    <property type="match status" value="1"/>
</dbReference>
<accession>A0ABW7G4L4</accession>
<dbReference type="InterPro" id="IPR050194">
    <property type="entry name" value="Glycosyltransferase_grp1"/>
</dbReference>
<keyword evidence="4" id="KW-1185">Reference proteome</keyword>
<dbReference type="Pfam" id="PF00534">
    <property type="entry name" value="Glycos_transf_1"/>
    <property type="match status" value="1"/>
</dbReference>
<dbReference type="PANTHER" id="PTHR45947">
    <property type="entry name" value="SULFOQUINOVOSYL TRANSFERASE SQD2"/>
    <property type="match status" value="1"/>
</dbReference>
<dbReference type="Pfam" id="PF13439">
    <property type="entry name" value="Glyco_transf_4"/>
    <property type="match status" value="1"/>
</dbReference>
<proteinExistence type="predicted"/>
<dbReference type="InterPro" id="IPR028098">
    <property type="entry name" value="Glyco_trans_4-like_N"/>
</dbReference>
<name>A0ABW7G4L4_9BURK</name>
<feature type="domain" description="Glycosyl transferase family 1" evidence="1">
    <location>
        <begin position="186"/>
        <end position="346"/>
    </location>
</feature>